<feature type="signal peptide" evidence="1">
    <location>
        <begin position="1"/>
        <end position="17"/>
    </location>
</feature>
<sequence>MFNKLLLALPFVLGVLSNPVQIRATVPDDFTLYAYGSSSSSGIGGLPVLALDGLAYIVDLTTETSAQNVTFDLTSSTFTGTTSDGVESLLYIPSTSGPVGFTTTTNDSSKVTSGFGFYGGVAYCYTQGAISTLWYAVPTEQSGLWQLTWASDSDAAIVVALRDNAPSS</sequence>
<evidence type="ECO:0000313" key="2">
    <source>
        <dbReference type="EMBL" id="KAK9771398.1"/>
    </source>
</evidence>
<comment type="caution">
    <text evidence="2">The sequence shown here is derived from an EMBL/GenBank/DDBJ whole genome shotgun (WGS) entry which is preliminary data.</text>
</comment>
<proteinExistence type="predicted"/>
<keyword evidence="3" id="KW-1185">Reference proteome</keyword>
<evidence type="ECO:0000313" key="3">
    <source>
        <dbReference type="Proteomes" id="UP001465668"/>
    </source>
</evidence>
<protein>
    <submittedName>
        <fullName evidence="2">Uncharacterized protein</fullName>
    </submittedName>
</protein>
<gene>
    <name evidence="2" type="ORF">SCAR479_11877</name>
</gene>
<reference evidence="2 3" key="1">
    <citation type="submission" date="2024-02" db="EMBL/GenBank/DDBJ databases">
        <title>First draft genome assembly of two strains of Seiridium cardinale.</title>
        <authorList>
            <person name="Emiliani G."/>
            <person name="Scali E."/>
        </authorList>
    </citation>
    <scope>NUCLEOTIDE SEQUENCE [LARGE SCALE GENOMIC DNA]</scope>
    <source>
        <strain evidence="2 3">BM-138-000479</strain>
    </source>
</reference>
<organism evidence="2 3">
    <name type="scientific">Seiridium cardinale</name>
    <dbReference type="NCBI Taxonomy" id="138064"/>
    <lineage>
        <taxon>Eukaryota</taxon>
        <taxon>Fungi</taxon>
        <taxon>Dikarya</taxon>
        <taxon>Ascomycota</taxon>
        <taxon>Pezizomycotina</taxon>
        <taxon>Sordariomycetes</taxon>
        <taxon>Xylariomycetidae</taxon>
        <taxon>Amphisphaeriales</taxon>
        <taxon>Sporocadaceae</taxon>
        <taxon>Seiridium</taxon>
    </lineage>
</organism>
<dbReference type="Proteomes" id="UP001465668">
    <property type="component" value="Unassembled WGS sequence"/>
</dbReference>
<feature type="chain" id="PRO_5047011343" evidence="1">
    <location>
        <begin position="18"/>
        <end position="168"/>
    </location>
</feature>
<evidence type="ECO:0000256" key="1">
    <source>
        <dbReference type="SAM" id="SignalP"/>
    </source>
</evidence>
<accession>A0ABR2XC82</accession>
<dbReference type="EMBL" id="JARVKM010000075">
    <property type="protein sequence ID" value="KAK9771398.1"/>
    <property type="molecule type" value="Genomic_DNA"/>
</dbReference>
<keyword evidence="1" id="KW-0732">Signal</keyword>
<name>A0ABR2XC82_9PEZI</name>